<organism evidence="1 2">
    <name type="scientific">Acuticoccus sediminis</name>
    <dbReference type="NCBI Taxonomy" id="2184697"/>
    <lineage>
        <taxon>Bacteria</taxon>
        <taxon>Pseudomonadati</taxon>
        <taxon>Pseudomonadota</taxon>
        <taxon>Alphaproteobacteria</taxon>
        <taxon>Hyphomicrobiales</taxon>
        <taxon>Amorphaceae</taxon>
        <taxon>Acuticoccus</taxon>
    </lineage>
</organism>
<evidence type="ECO:0000313" key="1">
    <source>
        <dbReference type="EMBL" id="RAH99253.1"/>
    </source>
</evidence>
<keyword evidence="2" id="KW-1185">Reference proteome</keyword>
<proteinExistence type="predicted"/>
<dbReference type="RefSeq" id="WP_111349356.1">
    <property type="nucleotide sequence ID" value="NZ_QHHQ01000005.1"/>
</dbReference>
<accession>A0A8B2NQG5</accession>
<dbReference type="InterPro" id="IPR035709">
    <property type="entry name" value="YoaB-like"/>
</dbReference>
<dbReference type="PANTHER" id="PTHR47328">
    <property type="match status" value="1"/>
</dbReference>
<dbReference type="PANTHER" id="PTHR47328:SF1">
    <property type="entry name" value="RUTC FAMILY PROTEIN YOAB"/>
    <property type="match status" value="1"/>
</dbReference>
<dbReference type="InterPro" id="IPR006175">
    <property type="entry name" value="YjgF/YER057c/UK114"/>
</dbReference>
<comment type="caution">
    <text evidence="1">The sequence shown here is derived from an EMBL/GenBank/DDBJ whole genome shotgun (WGS) entry which is preliminary data.</text>
</comment>
<evidence type="ECO:0000313" key="2">
    <source>
        <dbReference type="Proteomes" id="UP000249590"/>
    </source>
</evidence>
<sequence length="116" mass="12647">MDIKYVGSGTRYSRAVIHNNTAYLAGNVAKDPAPTAAEQCRQILKQIEATLALCGTDKTKLLTANIIFADMRDFDAVNEVWDEWVSDGGSLPTRTPMESKLVTPRHLVAIQVTAAV</sequence>
<gene>
    <name evidence="1" type="ORF">DLJ53_22180</name>
</gene>
<dbReference type="SUPFAM" id="SSF55298">
    <property type="entry name" value="YjgF-like"/>
    <property type="match status" value="1"/>
</dbReference>
<evidence type="ECO:0008006" key="3">
    <source>
        <dbReference type="Google" id="ProtNLM"/>
    </source>
</evidence>
<dbReference type="Proteomes" id="UP000249590">
    <property type="component" value="Unassembled WGS sequence"/>
</dbReference>
<dbReference type="OrthoDB" id="9803101at2"/>
<dbReference type="Gene3D" id="3.30.1330.40">
    <property type="entry name" value="RutC-like"/>
    <property type="match status" value="1"/>
</dbReference>
<dbReference type="InterPro" id="IPR035959">
    <property type="entry name" value="RutC-like_sf"/>
</dbReference>
<protein>
    <recommendedName>
        <fullName evidence="3">Enamine deaminase RidA (YjgF/YER057c/UK114 family)</fullName>
    </recommendedName>
</protein>
<dbReference type="CDD" id="cd06150">
    <property type="entry name" value="YjgF_YER057c_UK114_like_2"/>
    <property type="match status" value="1"/>
</dbReference>
<dbReference type="EMBL" id="QHHQ01000005">
    <property type="protein sequence ID" value="RAH99253.1"/>
    <property type="molecule type" value="Genomic_DNA"/>
</dbReference>
<dbReference type="AlphaFoldDB" id="A0A8B2NQG5"/>
<name>A0A8B2NQG5_9HYPH</name>
<dbReference type="Pfam" id="PF01042">
    <property type="entry name" value="Ribonuc_L-PSP"/>
    <property type="match status" value="1"/>
</dbReference>
<reference evidence="1 2" key="1">
    <citation type="submission" date="2018-05" db="EMBL/GenBank/DDBJ databases">
        <title>Acuticoccus sediminis sp. nov., isolated from deep-sea sediment of Indian Ocean.</title>
        <authorList>
            <person name="Liu X."/>
            <person name="Lai Q."/>
            <person name="Du Y."/>
            <person name="Sun F."/>
            <person name="Zhang X."/>
            <person name="Wang S."/>
            <person name="Shao Z."/>
        </authorList>
    </citation>
    <scope>NUCLEOTIDE SEQUENCE [LARGE SCALE GENOMIC DNA]</scope>
    <source>
        <strain evidence="1 2">PTG4-2</strain>
    </source>
</reference>